<evidence type="ECO:0000256" key="1">
    <source>
        <dbReference type="SAM" id="MobiDB-lite"/>
    </source>
</evidence>
<dbReference type="OrthoDB" id="45365at2759"/>
<dbReference type="InterPro" id="IPR000210">
    <property type="entry name" value="BTB/POZ_dom"/>
</dbReference>
<dbReference type="PANTHER" id="PTHR45774:SF4">
    <property type="entry name" value="AXUNDEAD, ISOFORM F"/>
    <property type="match status" value="1"/>
</dbReference>
<dbReference type="Gene3D" id="3.30.710.10">
    <property type="entry name" value="Potassium Channel Kv1.1, Chain A"/>
    <property type="match status" value="1"/>
</dbReference>
<dbReference type="Proteomes" id="UP000198287">
    <property type="component" value="Unassembled WGS sequence"/>
</dbReference>
<dbReference type="GO" id="GO:0022008">
    <property type="term" value="P:neurogenesis"/>
    <property type="evidence" value="ECO:0007669"/>
    <property type="project" value="TreeGrafter"/>
</dbReference>
<organism evidence="3 4">
    <name type="scientific">Folsomia candida</name>
    <name type="common">Springtail</name>
    <dbReference type="NCBI Taxonomy" id="158441"/>
    <lineage>
        <taxon>Eukaryota</taxon>
        <taxon>Metazoa</taxon>
        <taxon>Ecdysozoa</taxon>
        <taxon>Arthropoda</taxon>
        <taxon>Hexapoda</taxon>
        <taxon>Collembola</taxon>
        <taxon>Entomobryomorpha</taxon>
        <taxon>Isotomoidea</taxon>
        <taxon>Isotomidae</taxon>
        <taxon>Proisotominae</taxon>
        <taxon>Folsomia</taxon>
    </lineage>
</organism>
<dbReference type="PROSITE" id="PS50097">
    <property type="entry name" value="BTB"/>
    <property type="match status" value="1"/>
</dbReference>
<feature type="domain" description="BTB" evidence="2">
    <location>
        <begin position="202"/>
        <end position="266"/>
    </location>
</feature>
<keyword evidence="4" id="KW-1185">Reference proteome</keyword>
<name>A0A226DJU9_FOLCA</name>
<dbReference type="SMART" id="SM00875">
    <property type="entry name" value="BACK"/>
    <property type="match status" value="1"/>
</dbReference>
<evidence type="ECO:0000313" key="4">
    <source>
        <dbReference type="Proteomes" id="UP000198287"/>
    </source>
</evidence>
<protein>
    <submittedName>
        <fullName evidence="3">BTB/POZ domain-containing protein 2</fullName>
    </submittedName>
</protein>
<dbReference type="SUPFAM" id="SSF54695">
    <property type="entry name" value="POZ domain"/>
    <property type="match status" value="1"/>
</dbReference>
<proteinExistence type="predicted"/>
<dbReference type="InterPro" id="IPR011333">
    <property type="entry name" value="SKP1/BTB/POZ_sf"/>
</dbReference>
<gene>
    <name evidence="3" type="ORF">Fcan01_20697</name>
</gene>
<dbReference type="Gene3D" id="1.25.40.420">
    <property type="match status" value="1"/>
</dbReference>
<reference evidence="3 4" key="1">
    <citation type="submission" date="2015-12" db="EMBL/GenBank/DDBJ databases">
        <title>The genome of Folsomia candida.</title>
        <authorList>
            <person name="Faddeeva A."/>
            <person name="Derks M.F."/>
            <person name="Anvar Y."/>
            <person name="Smit S."/>
            <person name="Van Straalen N."/>
            <person name="Roelofs D."/>
        </authorList>
    </citation>
    <scope>NUCLEOTIDE SEQUENCE [LARGE SCALE GENOMIC DNA]</scope>
    <source>
        <strain evidence="3 4">VU population</strain>
        <tissue evidence="3">Whole body</tissue>
    </source>
</reference>
<dbReference type="GO" id="GO:0005829">
    <property type="term" value="C:cytosol"/>
    <property type="evidence" value="ECO:0007669"/>
    <property type="project" value="TreeGrafter"/>
</dbReference>
<dbReference type="CDD" id="cd18186">
    <property type="entry name" value="BTB_POZ_ZBTB_KLHL-like"/>
    <property type="match status" value="1"/>
</dbReference>
<feature type="region of interest" description="Disordered" evidence="1">
    <location>
        <begin position="145"/>
        <end position="165"/>
    </location>
</feature>
<dbReference type="PANTHER" id="PTHR45774">
    <property type="entry name" value="BTB/POZ DOMAIN-CONTAINING"/>
    <property type="match status" value="1"/>
</dbReference>
<dbReference type="SMART" id="SM00225">
    <property type="entry name" value="BTB"/>
    <property type="match status" value="1"/>
</dbReference>
<dbReference type="Pfam" id="PF07707">
    <property type="entry name" value="BACK"/>
    <property type="match status" value="1"/>
</dbReference>
<dbReference type="EMBL" id="LNIX01000019">
    <property type="protein sequence ID" value="OXA44456.1"/>
    <property type="molecule type" value="Genomic_DNA"/>
</dbReference>
<evidence type="ECO:0000313" key="3">
    <source>
        <dbReference type="EMBL" id="OXA44456.1"/>
    </source>
</evidence>
<dbReference type="AlphaFoldDB" id="A0A226DJU9"/>
<accession>A0A226DJU9</accession>
<dbReference type="Pfam" id="PF00651">
    <property type="entry name" value="BTB"/>
    <property type="match status" value="1"/>
</dbReference>
<sequence length="630" mass="70781">MAPLFPAVIKNDPKFETTNSVNEYERTKKNAEKCCSRSSHIFYTNENPRTHIINLHNSQNIDSTRRIDLMYSSDAYGRTGRANQITRCGGGTPICTPEHTILSCVFTNLMLYEGAFWSTIRGATATYVTKMVLSSSFFDARRCGDDDDAEVPSPSEGSVDIPTGNGDISVTGNGGVVQGPKWEWIGSHDQRLKNMLVTGFQSDLTLVLGQEGLKVPVHRIFLQTGSQVLNGKIKESAKELIIDNVDTRIFKMLLQYFYTGKSEVEMIDALELMQLATEYEVSGLRDDCAAILKGDLSVENILPLFQSGMQYAHGDFIQCTLKFICDNATVVLKREEFANLRLECLIEIIQQDSLKVLKEMKVLEAVHRWGLAECKRKNLDPTNAENLRSCLAKPLNHIRFPLMDPAEFALNVTSKKLLNTDENLLPPGRFVSSPRHFISGETTVTRPITDDIRKIDNVENVNGTEAIVIRASESVLLKSISIPKEILQFEANLDYFYDLVQATLTICNGSDSQYNVGTEIDTTLDNIKICLKPPYQMDKQDGWTKIMLTLSGQIGYNNVTYDSYRREVKTRANSNLDEKLFPENQPSRVVTNYEGFTTRGDFLDVEIKRPEGEGIELAYGFIEELELEAV</sequence>
<comment type="caution">
    <text evidence="3">The sequence shown here is derived from an EMBL/GenBank/DDBJ whole genome shotgun (WGS) entry which is preliminary data.</text>
</comment>
<dbReference type="InterPro" id="IPR011705">
    <property type="entry name" value="BACK"/>
</dbReference>
<evidence type="ECO:0000259" key="2">
    <source>
        <dbReference type="PROSITE" id="PS50097"/>
    </source>
</evidence>